<evidence type="ECO:0000313" key="2">
    <source>
        <dbReference type="EMBL" id="BBI54405.1"/>
    </source>
</evidence>
<accession>A0ABM7GUH8</accession>
<dbReference type="EMBL" id="AP019416">
    <property type="protein sequence ID" value="BBI54405.1"/>
    <property type="molecule type" value="Genomic_DNA"/>
</dbReference>
<feature type="compositionally biased region" description="Polar residues" evidence="1">
    <location>
        <begin position="17"/>
        <end position="35"/>
    </location>
</feature>
<organism evidence="2 3">
    <name type="scientific">Vreelandella olivaria</name>
    <dbReference type="NCBI Taxonomy" id="390919"/>
    <lineage>
        <taxon>Bacteria</taxon>
        <taxon>Pseudomonadati</taxon>
        <taxon>Pseudomonadota</taxon>
        <taxon>Gammaproteobacteria</taxon>
        <taxon>Oceanospirillales</taxon>
        <taxon>Halomonadaceae</taxon>
        <taxon>Vreelandella</taxon>
    </lineage>
</organism>
<protein>
    <submittedName>
        <fullName evidence="2">Uncharacterized protein</fullName>
    </submittedName>
</protein>
<feature type="region of interest" description="Disordered" evidence="1">
    <location>
        <begin position="1"/>
        <end position="50"/>
    </location>
</feature>
<gene>
    <name evidence="2" type="ORF">HORIV_68260</name>
</gene>
<sequence>MRVLESTAKEKKVEDSAVTTPATTGDTSQGVQQTSEPDHLKPDHDDVDET</sequence>
<dbReference type="Proteomes" id="UP000289555">
    <property type="component" value="Chromosome"/>
</dbReference>
<evidence type="ECO:0000256" key="1">
    <source>
        <dbReference type="SAM" id="MobiDB-lite"/>
    </source>
</evidence>
<evidence type="ECO:0000313" key="3">
    <source>
        <dbReference type="Proteomes" id="UP000289555"/>
    </source>
</evidence>
<reference evidence="3" key="1">
    <citation type="journal article" date="2019" name="Microbiol. Resour. Announc.">
        <title>Complete Genome Sequence of Halomonas olivaria, a Moderately Halophilic Bacterium Isolated from Olive Processing Effluents, Obtained by Nanopore Sequencing.</title>
        <authorList>
            <person name="Nagata S."/>
            <person name="Ii K.M."/>
            <person name="Tsukimi T."/>
            <person name="Miura M.C."/>
            <person name="Galipon J."/>
            <person name="Arakawa K."/>
        </authorList>
    </citation>
    <scope>NUCLEOTIDE SEQUENCE [LARGE SCALE GENOMIC DNA]</scope>
    <source>
        <strain evidence="3">TYRC17</strain>
    </source>
</reference>
<keyword evidence="3" id="KW-1185">Reference proteome</keyword>
<proteinExistence type="predicted"/>
<name>A0ABM7GUH8_9GAMM</name>